<reference evidence="1 2" key="1">
    <citation type="submission" date="2019-06" db="EMBL/GenBank/DDBJ databases">
        <title>Whole genome shotgun sequence of Pseudonocardia hydrocarbonoxydans NBRC 14498.</title>
        <authorList>
            <person name="Hosoyama A."/>
            <person name="Uohara A."/>
            <person name="Ohji S."/>
            <person name="Ichikawa N."/>
        </authorList>
    </citation>
    <scope>NUCLEOTIDE SEQUENCE [LARGE SCALE GENOMIC DNA]</scope>
    <source>
        <strain evidence="1 2">NBRC 14498</strain>
    </source>
</reference>
<dbReference type="Proteomes" id="UP000320338">
    <property type="component" value="Unassembled WGS sequence"/>
</dbReference>
<organism evidence="1 2">
    <name type="scientific">Pseudonocardia hydrocarbonoxydans</name>
    <dbReference type="NCBI Taxonomy" id="76726"/>
    <lineage>
        <taxon>Bacteria</taxon>
        <taxon>Bacillati</taxon>
        <taxon>Actinomycetota</taxon>
        <taxon>Actinomycetes</taxon>
        <taxon>Pseudonocardiales</taxon>
        <taxon>Pseudonocardiaceae</taxon>
        <taxon>Pseudonocardia</taxon>
    </lineage>
</organism>
<dbReference type="RefSeq" id="WP_141281127.1">
    <property type="nucleotide sequence ID" value="NZ_BAAARZ010000092.1"/>
</dbReference>
<dbReference type="EMBL" id="BJNG01000038">
    <property type="protein sequence ID" value="GEC22027.1"/>
    <property type="molecule type" value="Genomic_DNA"/>
</dbReference>
<gene>
    <name evidence="1" type="ORF">PHY01_43100</name>
</gene>
<evidence type="ECO:0000313" key="1">
    <source>
        <dbReference type="EMBL" id="GEC22027.1"/>
    </source>
</evidence>
<name>A0A4Y3WT17_9PSEU</name>
<evidence type="ECO:0008006" key="3">
    <source>
        <dbReference type="Google" id="ProtNLM"/>
    </source>
</evidence>
<comment type="caution">
    <text evidence="1">The sequence shown here is derived from an EMBL/GenBank/DDBJ whole genome shotgun (WGS) entry which is preliminary data.</text>
</comment>
<protein>
    <recommendedName>
        <fullName evidence="3">IrrE N-terminal-like domain-containing protein</fullName>
    </recommendedName>
</protein>
<keyword evidence="2" id="KW-1185">Reference proteome</keyword>
<dbReference type="AlphaFoldDB" id="A0A4Y3WT17"/>
<accession>A0A4Y3WT17</accession>
<sequence length="179" mass="19332">MIATGRTGEPVGCVEINRRARALVRALDADVGIPRPLDVPELLAGLARHRGRPIDLFASMNTAGGPCGMWLRQADRDVIVHAADTSPLHQAHIVLHEIGHMIADHREACCLPLELARRILPHTSATLVGHLFARSTYATDEEREAELVASLIGSAALGANEAGRDREPADLWMEESFGA</sequence>
<evidence type="ECO:0000313" key="2">
    <source>
        <dbReference type="Proteomes" id="UP000320338"/>
    </source>
</evidence>
<dbReference type="OrthoDB" id="4144896at2"/>
<proteinExistence type="predicted"/>